<gene>
    <name evidence="1" type="ORF">GCM10010844_38590</name>
</gene>
<comment type="caution">
    <text evidence="1">The sequence shown here is derived from an EMBL/GenBank/DDBJ whole genome shotgun (WGS) entry which is preliminary data.</text>
</comment>
<evidence type="ECO:0000313" key="2">
    <source>
        <dbReference type="Proteomes" id="UP000604341"/>
    </source>
</evidence>
<evidence type="ECO:0000313" key="1">
    <source>
        <dbReference type="EMBL" id="GGL15970.1"/>
    </source>
</evidence>
<dbReference type="EMBL" id="BMPE01000021">
    <property type="protein sequence ID" value="GGL15970.1"/>
    <property type="molecule type" value="Genomic_DNA"/>
</dbReference>
<organism evidence="1 2">
    <name type="scientific">Deinococcus radiotolerans</name>
    <dbReference type="NCBI Taxonomy" id="1309407"/>
    <lineage>
        <taxon>Bacteria</taxon>
        <taxon>Thermotogati</taxon>
        <taxon>Deinococcota</taxon>
        <taxon>Deinococci</taxon>
        <taxon>Deinococcales</taxon>
        <taxon>Deinococcaceae</taxon>
        <taxon>Deinococcus</taxon>
    </lineage>
</organism>
<dbReference type="RefSeq" id="WP_229784813.1">
    <property type="nucleotide sequence ID" value="NZ_BMPE01000021.1"/>
</dbReference>
<sequence>MTVTYAAYLTRLSRINPIDYQDAGTQEHLNAVAASLEDVQARARAVMLTRLILSAPEDALTLMGAERGLRRFPDEPLATFRARVRGAWDYWRLAGTVPGMELILAQAGYRAVIVEHFRDPDPERWAEFSVVVQPLNPIVTTAKWGESATWGSGQHWGIDPNAVPTRYLPDLIRDFKPAHARLRRLTYFPRGRFWGSTAQWGEGRDLTPQPQPGWGVWTGYQTVTPAEDRTDSGAAWGESDAEIIYDLEGHHA</sequence>
<dbReference type="Proteomes" id="UP000604341">
    <property type="component" value="Unassembled WGS sequence"/>
</dbReference>
<accession>A0ABQ2FQ50</accession>
<reference evidence="2" key="1">
    <citation type="journal article" date="2019" name="Int. J. Syst. Evol. Microbiol.">
        <title>The Global Catalogue of Microorganisms (GCM) 10K type strain sequencing project: providing services to taxonomists for standard genome sequencing and annotation.</title>
        <authorList>
            <consortium name="The Broad Institute Genomics Platform"/>
            <consortium name="The Broad Institute Genome Sequencing Center for Infectious Disease"/>
            <person name="Wu L."/>
            <person name="Ma J."/>
        </authorList>
    </citation>
    <scope>NUCLEOTIDE SEQUENCE [LARGE SCALE GENOMIC DNA]</scope>
    <source>
        <strain evidence="2">JCM 19173</strain>
    </source>
</reference>
<proteinExistence type="predicted"/>
<name>A0ABQ2FQ50_9DEIO</name>
<keyword evidence="2" id="KW-1185">Reference proteome</keyword>
<dbReference type="InterPro" id="IPR006521">
    <property type="entry name" value="Tail_protein_I"/>
</dbReference>
<protein>
    <submittedName>
        <fullName evidence="1">Uncharacterized protein</fullName>
    </submittedName>
</protein>
<dbReference type="Pfam" id="PF09684">
    <property type="entry name" value="Tail_P2_I"/>
    <property type="match status" value="1"/>
</dbReference>